<reference evidence="2 3" key="1">
    <citation type="journal article" date="2013" name="BMC Genomics">
        <title>The genome and transcriptome of the pine saprophyte Ophiostoma piceae, and a comparison with the bark beetle-associated pine pathogen Grosmannia clavigera.</title>
        <authorList>
            <person name="Haridas S."/>
            <person name="Wang Y."/>
            <person name="Lim L."/>
            <person name="Massoumi Alamouti S."/>
            <person name="Jackman S."/>
            <person name="Docking R."/>
            <person name="Robertson G."/>
            <person name="Birol I."/>
            <person name="Bohlmann J."/>
            <person name="Breuil C."/>
        </authorList>
    </citation>
    <scope>NUCLEOTIDE SEQUENCE [LARGE SCALE GENOMIC DNA]</scope>
    <source>
        <strain evidence="2 3">UAMH 11346</strain>
    </source>
</reference>
<dbReference type="EMBL" id="KE148150">
    <property type="protein sequence ID" value="EPE07914.1"/>
    <property type="molecule type" value="Genomic_DNA"/>
</dbReference>
<dbReference type="AlphaFoldDB" id="S3C302"/>
<evidence type="ECO:0000256" key="1">
    <source>
        <dbReference type="SAM" id="Phobius"/>
    </source>
</evidence>
<keyword evidence="1" id="KW-0472">Membrane</keyword>
<keyword evidence="1" id="KW-0812">Transmembrane</keyword>
<evidence type="ECO:0000313" key="2">
    <source>
        <dbReference type="EMBL" id="EPE07914.1"/>
    </source>
</evidence>
<sequence length="275" mass="30644">MVRVSYKEDTLVHGDVRVRWRCESCGKHLYDDCIFSPTGTSAQPVTIHTGHATDPQNGLMPPPRSILRRPVKIDAVPKSAGRSERPAQETTLFVADESPKIPVDPAQKIYLPIGYSYIWNDPCKAEQVELPDLQSDRDLFQFLRHPGWRFESAGQDAGKLLRPSIGKNELIHLLKHPACASNTSTRILQQLPRKLGKPACQAALDGCLWGVFFEYHYLCEKVILTIKFAYACVVVAVGALALRISSPDDNDAFRAKMLAGCTLLLFAQFNLLDTL</sequence>
<dbReference type="HOGENOM" id="CLU_1012291_0_0_1"/>
<evidence type="ECO:0000313" key="3">
    <source>
        <dbReference type="Proteomes" id="UP000016923"/>
    </source>
</evidence>
<organism evidence="2 3">
    <name type="scientific">Ophiostoma piceae (strain UAMH 11346)</name>
    <name type="common">Sap stain fungus</name>
    <dbReference type="NCBI Taxonomy" id="1262450"/>
    <lineage>
        <taxon>Eukaryota</taxon>
        <taxon>Fungi</taxon>
        <taxon>Dikarya</taxon>
        <taxon>Ascomycota</taxon>
        <taxon>Pezizomycotina</taxon>
        <taxon>Sordariomycetes</taxon>
        <taxon>Sordariomycetidae</taxon>
        <taxon>Ophiostomatales</taxon>
        <taxon>Ophiostomataceae</taxon>
        <taxon>Ophiostoma</taxon>
    </lineage>
</organism>
<keyword evidence="3" id="KW-1185">Reference proteome</keyword>
<dbReference type="Proteomes" id="UP000016923">
    <property type="component" value="Unassembled WGS sequence"/>
</dbReference>
<gene>
    <name evidence="2" type="ORF">F503_00636</name>
</gene>
<dbReference type="VEuPathDB" id="FungiDB:F503_00636"/>
<name>S3C302_OPHP1</name>
<accession>S3C302</accession>
<feature type="transmembrane region" description="Helical" evidence="1">
    <location>
        <begin position="222"/>
        <end position="242"/>
    </location>
</feature>
<proteinExistence type="predicted"/>
<keyword evidence="1" id="KW-1133">Transmembrane helix</keyword>
<protein>
    <submittedName>
        <fullName evidence="2">Uncharacterized protein</fullName>
    </submittedName>
</protein>